<dbReference type="Proteomes" id="UP001500200">
    <property type="component" value="Unassembled WGS sequence"/>
</dbReference>
<protein>
    <recommendedName>
        <fullName evidence="1">D-inositol 3-phosphate glycosyltransferase</fullName>
    </recommendedName>
</protein>
<comment type="caution">
    <text evidence="2">The sequence shown here is derived from an EMBL/GenBank/DDBJ whole genome shotgun (WGS) entry which is preliminary data.</text>
</comment>
<evidence type="ECO:0000313" key="3">
    <source>
        <dbReference type="Proteomes" id="UP001500200"/>
    </source>
</evidence>
<proteinExistence type="predicted"/>
<dbReference type="Gene3D" id="3.40.50.2000">
    <property type="entry name" value="Glycogen Phosphorylase B"/>
    <property type="match status" value="2"/>
</dbReference>
<dbReference type="CDD" id="cd03801">
    <property type="entry name" value="GT4_PimA-like"/>
    <property type="match status" value="1"/>
</dbReference>
<evidence type="ECO:0000256" key="1">
    <source>
        <dbReference type="ARBA" id="ARBA00021292"/>
    </source>
</evidence>
<name>A0ABP9S9P5_9MICC</name>
<dbReference type="Pfam" id="PF13692">
    <property type="entry name" value="Glyco_trans_1_4"/>
    <property type="match status" value="1"/>
</dbReference>
<organism evidence="2 3">
    <name type="scientific">Arthrobacter gyeryongensis</name>
    <dbReference type="NCBI Taxonomy" id="1650592"/>
    <lineage>
        <taxon>Bacteria</taxon>
        <taxon>Bacillati</taxon>
        <taxon>Actinomycetota</taxon>
        <taxon>Actinomycetes</taxon>
        <taxon>Micrococcales</taxon>
        <taxon>Micrococcaceae</taxon>
        <taxon>Arthrobacter</taxon>
    </lineage>
</organism>
<dbReference type="SUPFAM" id="SSF53756">
    <property type="entry name" value="UDP-Glycosyltransferase/glycogen phosphorylase"/>
    <property type="match status" value="1"/>
</dbReference>
<keyword evidence="3" id="KW-1185">Reference proteome</keyword>
<evidence type="ECO:0000313" key="2">
    <source>
        <dbReference type="EMBL" id="GAA5193167.1"/>
    </source>
</evidence>
<reference evidence="3" key="1">
    <citation type="journal article" date="2019" name="Int. J. Syst. Evol. Microbiol.">
        <title>The Global Catalogue of Microorganisms (GCM) 10K type strain sequencing project: providing services to taxonomists for standard genome sequencing and annotation.</title>
        <authorList>
            <consortium name="The Broad Institute Genomics Platform"/>
            <consortium name="The Broad Institute Genome Sequencing Center for Infectious Disease"/>
            <person name="Wu L."/>
            <person name="Ma J."/>
        </authorList>
    </citation>
    <scope>NUCLEOTIDE SEQUENCE [LARGE SCALE GENOMIC DNA]</scope>
    <source>
        <strain evidence="3">JCM 18514</strain>
    </source>
</reference>
<dbReference type="PANTHER" id="PTHR45947">
    <property type="entry name" value="SULFOQUINOVOSYL TRANSFERASE SQD2"/>
    <property type="match status" value="1"/>
</dbReference>
<dbReference type="PANTHER" id="PTHR45947:SF3">
    <property type="entry name" value="SULFOQUINOVOSYL TRANSFERASE SQD2"/>
    <property type="match status" value="1"/>
</dbReference>
<accession>A0ABP9S9P5</accession>
<dbReference type="EMBL" id="BAABKK010000010">
    <property type="protein sequence ID" value="GAA5193167.1"/>
    <property type="molecule type" value="Genomic_DNA"/>
</dbReference>
<dbReference type="InterPro" id="IPR050194">
    <property type="entry name" value="Glycosyltransferase_grp1"/>
</dbReference>
<gene>
    <name evidence="2" type="ORF">GCM10023346_17190</name>
</gene>
<sequence length="376" mass="41805">MKRVVILQEYVPTYREPLFRQLIRLGEENGISICVAAGSPKGSQALRGDTSPADFVRPIRQRELRFAGRRMVFRQIGHYLEDADLVILEQARRNLDAYRMLLPNRRSSMVALWGHGKDYVKSTSRIEAYLNSLLTRRCDWFFAYTESGGHSVQNLGVPSTRVTVLRNSVDTKMIVQKSATISSTELAHFRDTRGLTDNVAVFVGGLDESKRIPFLLEAAEVAHSLDPSFRLLVVGDGVQRPLIEKAAETSDAVVYAGALFGAEKTRALLSAKVIAMPGRVGLIAVDSFAAGRPIVTTDWPWHAPEFEYLLPGIDSLTTEDDSRIYGESLLGLMNDTARLGFLQNNCQAKEADYSIEAMSQRYFEGISRALEVGGRN</sequence>
<dbReference type="RefSeq" id="WP_345448845.1">
    <property type="nucleotide sequence ID" value="NZ_BAABKK010000010.1"/>
</dbReference>